<accession>A0A521EPY0</accession>
<organism evidence="2 3">
    <name type="scientific">Fodinibius sediminis</name>
    <dbReference type="NCBI Taxonomy" id="1214077"/>
    <lineage>
        <taxon>Bacteria</taxon>
        <taxon>Pseudomonadati</taxon>
        <taxon>Balneolota</taxon>
        <taxon>Balneolia</taxon>
        <taxon>Balneolales</taxon>
        <taxon>Balneolaceae</taxon>
        <taxon>Fodinibius</taxon>
    </lineage>
</organism>
<protein>
    <submittedName>
        <fullName evidence="2">Pilus assembly protein, PilO</fullName>
    </submittedName>
</protein>
<evidence type="ECO:0000313" key="2">
    <source>
        <dbReference type="EMBL" id="SMO85170.1"/>
    </source>
</evidence>
<gene>
    <name evidence="2" type="ORF">SAMN06265218_11762</name>
</gene>
<name>A0A521EPY0_9BACT</name>
<dbReference type="EMBL" id="FXTH01000017">
    <property type="protein sequence ID" value="SMO85170.1"/>
    <property type="molecule type" value="Genomic_DNA"/>
</dbReference>
<evidence type="ECO:0000313" key="3">
    <source>
        <dbReference type="Proteomes" id="UP000317593"/>
    </source>
</evidence>
<dbReference type="Pfam" id="PF04350">
    <property type="entry name" value="PilO"/>
    <property type="match status" value="1"/>
</dbReference>
<dbReference type="GO" id="GO:0043683">
    <property type="term" value="P:type IV pilus assembly"/>
    <property type="evidence" value="ECO:0007669"/>
    <property type="project" value="InterPro"/>
</dbReference>
<proteinExistence type="predicted"/>
<reference evidence="2 3" key="1">
    <citation type="submission" date="2017-05" db="EMBL/GenBank/DDBJ databases">
        <authorList>
            <person name="Varghese N."/>
            <person name="Submissions S."/>
        </authorList>
    </citation>
    <scope>NUCLEOTIDE SEQUENCE [LARGE SCALE GENOMIC DNA]</scope>
    <source>
        <strain evidence="2 3">DSM 21194</strain>
    </source>
</reference>
<sequence length="265" mass="30899">MVGAGWSRFHWVENAEIDRLDKEVVQKKEQLQEHQEIANNYDNLADRYQTLKEKVNENAKLLVKAKNADQVYSALISFGKDRAFTYMNFISVDSTNYDNFGLLKFDVSGEGYYRNLNQFVNRIEYGRSLFKIKEMSIEPLTDLENLGRVNYSFKLESLYDRKSIFEDYSLEPTRELPVYTYNSFYPLIHDVKENEENLPDVEASKLLSVGKNFVSLRDQNGNIQYLYEGDRVYLGTLITVDRTSNSATFKLNEGGIIKYITRELD</sequence>
<dbReference type="AlphaFoldDB" id="A0A521EPY0"/>
<keyword evidence="3" id="KW-1185">Reference proteome</keyword>
<dbReference type="GO" id="GO:0043107">
    <property type="term" value="P:type IV pilus-dependent motility"/>
    <property type="evidence" value="ECO:0007669"/>
    <property type="project" value="InterPro"/>
</dbReference>
<feature type="coiled-coil region" evidence="1">
    <location>
        <begin position="17"/>
        <end position="54"/>
    </location>
</feature>
<dbReference type="Proteomes" id="UP000317593">
    <property type="component" value="Unassembled WGS sequence"/>
</dbReference>
<keyword evidence="1" id="KW-0175">Coiled coil</keyword>
<evidence type="ECO:0000256" key="1">
    <source>
        <dbReference type="SAM" id="Coils"/>
    </source>
</evidence>
<dbReference type="InterPro" id="IPR007445">
    <property type="entry name" value="PilO"/>
</dbReference>